<keyword evidence="3" id="KW-1185">Reference proteome</keyword>
<gene>
    <name evidence="2" type="ORF">EV643_103440</name>
</gene>
<evidence type="ECO:0000259" key="1">
    <source>
        <dbReference type="Pfam" id="PF18050"/>
    </source>
</evidence>
<protein>
    <recommendedName>
        <fullName evidence="1">Cyclophilin-like domain-containing protein</fullName>
    </recommendedName>
</protein>
<organism evidence="2 3">
    <name type="scientific">Kribbella caucasensis</name>
    <dbReference type="NCBI Taxonomy" id="2512215"/>
    <lineage>
        <taxon>Bacteria</taxon>
        <taxon>Bacillati</taxon>
        <taxon>Actinomycetota</taxon>
        <taxon>Actinomycetes</taxon>
        <taxon>Propionibacteriales</taxon>
        <taxon>Kribbellaceae</taxon>
        <taxon>Kribbella</taxon>
    </lineage>
</organism>
<name>A0A4R6KL23_9ACTN</name>
<dbReference type="Gene3D" id="2.40.100.20">
    <property type="match status" value="1"/>
</dbReference>
<dbReference type="OrthoDB" id="9806505at2"/>
<dbReference type="EMBL" id="SNWQ01000003">
    <property type="protein sequence ID" value="TDO51701.1"/>
    <property type="molecule type" value="Genomic_DNA"/>
</dbReference>
<sequence length="126" mass="13642">MDIEVVIGGTNAKGELFDHPVAHELAAMLPLSLVFEDFNQVEKVARLARPLTLRGVPGADAPMPGEIGYYAPSQGLVLYYGRVGRWPGLVRMGRFTYDLQALRDLPDGTRIQITAASTPNSSGAMQ</sequence>
<accession>A0A4R6KL23</accession>
<dbReference type="Proteomes" id="UP000295388">
    <property type="component" value="Unassembled WGS sequence"/>
</dbReference>
<dbReference type="InterPro" id="IPR029000">
    <property type="entry name" value="Cyclophilin-like_dom_sf"/>
</dbReference>
<dbReference type="InterPro" id="IPR041183">
    <property type="entry name" value="Cyclophilin-like"/>
</dbReference>
<evidence type="ECO:0000313" key="3">
    <source>
        <dbReference type="Proteomes" id="UP000295388"/>
    </source>
</evidence>
<feature type="domain" description="Cyclophilin-like" evidence="1">
    <location>
        <begin position="6"/>
        <end position="113"/>
    </location>
</feature>
<dbReference type="SUPFAM" id="SSF50891">
    <property type="entry name" value="Cyclophilin-like"/>
    <property type="match status" value="1"/>
</dbReference>
<dbReference type="Pfam" id="PF18050">
    <property type="entry name" value="Cyclophil_like2"/>
    <property type="match status" value="1"/>
</dbReference>
<dbReference type="AlphaFoldDB" id="A0A4R6KL23"/>
<proteinExistence type="predicted"/>
<comment type="caution">
    <text evidence="2">The sequence shown here is derived from an EMBL/GenBank/DDBJ whole genome shotgun (WGS) entry which is preliminary data.</text>
</comment>
<evidence type="ECO:0000313" key="2">
    <source>
        <dbReference type="EMBL" id="TDO51701.1"/>
    </source>
</evidence>
<reference evidence="2 3" key="1">
    <citation type="submission" date="2019-03" db="EMBL/GenBank/DDBJ databases">
        <title>Genomic Encyclopedia of Type Strains, Phase III (KMG-III): the genomes of soil and plant-associated and newly described type strains.</title>
        <authorList>
            <person name="Whitman W."/>
        </authorList>
    </citation>
    <scope>NUCLEOTIDE SEQUENCE [LARGE SCALE GENOMIC DNA]</scope>
    <source>
        <strain evidence="2 3">VKM Ac-2527</strain>
    </source>
</reference>